<evidence type="ECO:0000313" key="2">
    <source>
        <dbReference type="Proteomes" id="UP000011185"/>
    </source>
</evidence>
<dbReference type="InterPro" id="IPR011990">
    <property type="entry name" value="TPR-like_helical_dom_sf"/>
</dbReference>
<dbReference type="EMBL" id="JH993895">
    <property type="protein sequence ID" value="ELQ75958.1"/>
    <property type="molecule type" value="Genomic_DNA"/>
</dbReference>
<dbReference type="InParanoid" id="L7JWV0"/>
<evidence type="ECO:0000313" key="1">
    <source>
        <dbReference type="EMBL" id="ELQ75958.1"/>
    </source>
</evidence>
<sequence>MWCEIAIVYDMIGNFKMYKHAIENALKIRNGVEALVIYSRSIGVQPGQGAGTNYINAFVKEHRRTGLSVLLECYALLCDDQIRKFERRYGELTECGRVLENEVQRIESTECCACVGQHSCACQDIINSERPSSYVHGSARMSGKDAFINNESVDFFSDAYGAKTGRATIRDLRDKRYEEIRALEMSGILCAESSADREEAELRDGTANITMVKKGNGVKDCNDEDDVKDRVSVKDEDSVKVSVKDGDGVKDRSDAKDNVNNTNCINNFKTHGRGDCENTNKQNVAERTNTPGIASARNFYVLNKHFYLFFLSLVTAYHQRINKLHLSYNDILQYLSHSYRQTERSLMLFRLALILKQRRDYKSATRVLNVLSILAERTHCAVSVLDVHAQLAHLHFVQGATTECRKLLNAILHVDHHHLFSTVLKMECLYTTDMVACVRYCSRMAGRCVQGEYFLLRCYFSLGMIEQCFDVYTNRERSREYSAECGRTHSSPEIDKYFANTIGIVYFNLKDVSSSMAAFKRALSIDSDFKEARYNLALVQHIANSLSTNDFNVYAFNKTKFKEVMPSVSDPVFLPPYFFINCINK</sequence>
<dbReference type="Gene3D" id="1.25.40.10">
    <property type="entry name" value="Tetratricopeptide repeat domain"/>
    <property type="match status" value="1"/>
</dbReference>
<dbReference type="HOGENOM" id="CLU_466285_0_0_1"/>
<organism evidence="1 2">
    <name type="scientific">Trachipleistophora hominis</name>
    <name type="common">Microsporidian parasite</name>
    <dbReference type="NCBI Taxonomy" id="72359"/>
    <lineage>
        <taxon>Eukaryota</taxon>
        <taxon>Fungi</taxon>
        <taxon>Fungi incertae sedis</taxon>
        <taxon>Microsporidia</taxon>
        <taxon>Pleistophoridae</taxon>
        <taxon>Trachipleistophora</taxon>
    </lineage>
</organism>
<name>L7JWV0_TRAHO</name>
<dbReference type="SUPFAM" id="SSF48452">
    <property type="entry name" value="TPR-like"/>
    <property type="match status" value="1"/>
</dbReference>
<proteinExistence type="predicted"/>
<gene>
    <name evidence="1" type="ORF">THOM_1062</name>
</gene>
<dbReference type="STRING" id="72359.L7JWV0"/>
<dbReference type="OrthoDB" id="10004495at2759"/>
<dbReference type="Proteomes" id="UP000011185">
    <property type="component" value="Unassembled WGS sequence"/>
</dbReference>
<accession>L7JWV0</accession>
<reference evidence="1 2" key="1">
    <citation type="journal article" date="2012" name="PLoS Pathog.">
        <title>The genome of the obligate intracellular parasite Trachipleistophora hominis: new insights into microsporidian genome dynamics and reductive evolution.</title>
        <authorList>
            <person name="Heinz E."/>
            <person name="Williams T.A."/>
            <person name="Nakjang S."/>
            <person name="Noel C.J."/>
            <person name="Swan D.C."/>
            <person name="Goldberg A.V."/>
            <person name="Harris S.R."/>
            <person name="Weinmaier T."/>
            <person name="Markert S."/>
            <person name="Becher D."/>
            <person name="Bernhardt J."/>
            <person name="Dagan T."/>
            <person name="Hacker C."/>
            <person name="Lucocq J.M."/>
            <person name="Schweder T."/>
            <person name="Rattei T."/>
            <person name="Hall N."/>
            <person name="Hirt R.P."/>
            <person name="Embley T.M."/>
        </authorList>
    </citation>
    <scope>NUCLEOTIDE SEQUENCE [LARGE SCALE GENOMIC DNA]</scope>
</reference>
<protein>
    <submittedName>
        <fullName evidence="1">Putative Tetratricopeptide-like helical protein</fullName>
    </submittedName>
</protein>
<keyword evidence="2" id="KW-1185">Reference proteome</keyword>
<dbReference type="VEuPathDB" id="MicrosporidiaDB:THOM_1062"/>
<dbReference type="AlphaFoldDB" id="L7JWV0"/>